<name>A0A9P6M0C9_MORAP</name>
<gene>
    <name evidence="2" type="ORF">BGZ70_009436</name>
</gene>
<reference evidence="2" key="1">
    <citation type="journal article" date="2020" name="Fungal Divers.">
        <title>Resolving the Mortierellaceae phylogeny through synthesis of multi-gene phylogenetics and phylogenomics.</title>
        <authorList>
            <person name="Vandepol N."/>
            <person name="Liber J."/>
            <person name="Desiro A."/>
            <person name="Na H."/>
            <person name="Kennedy M."/>
            <person name="Barry K."/>
            <person name="Grigoriev I.V."/>
            <person name="Miller A.N."/>
            <person name="O'Donnell K."/>
            <person name="Stajich J.E."/>
            <person name="Bonito G."/>
        </authorList>
    </citation>
    <scope>NUCLEOTIDE SEQUENCE</scope>
    <source>
        <strain evidence="2">CK1249</strain>
    </source>
</reference>
<feature type="chain" id="PRO_5040285354" evidence="1">
    <location>
        <begin position="19"/>
        <end position="213"/>
    </location>
</feature>
<accession>A0A9P6M0C9</accession>
<protein>
    <submittedName>
        <fullName evidence="2">Uncharacterized protein</fullName>
    </submittedName>
</protein>
<evidence type="ECO:0000313" key="3">
    <source>
        <dbReference type="Proteomes" id="UP000738359"/>
    </source>
</evidence>
<dbReference type="Proteomes" id="UP000738359">
    <property type="component" value="Unassembled WGS sequence"/>
</dbReference>
<evidence type="ECO:0000313" key="2">
    <source>
        <dbReference type="EMBL" id="KAF9957673.1"/>
    </source>
</evidence>
<dbReference type="OrthoDB" id="2394782at2759"/>
<dbReference type="AlphaFoldDB" id="A0A9P6M0C9"/>
<feature type="signal peptide" evidence="1">
    <location>
        <begin position="1"/>
        <end position="18"/>
    </location>
</feature>
<keyword evidence="3" id="KW-1185">Reference proteome</keyword>
<comment type="caution">
    <text evidence="2">The sequence shown here is derived from an EMBL/GenBank/DDBJ whole genome shotgun (WGS) entry which is preliminary data.</text>
</comment>
<organism evidence="2 3">
    <name type="scientific">Mortierella alpina</name>
    <name type="common">Oleaginous fungus</name>
    <name type="synonym">Mortierella renispora</name>
    <dbReference type="NCBI Taxonomy" id="64518"/>
    <lineage>
        <taxon>Eukaryota</taxon>
        <taxon>Fungi</taxon>
        <taxon>Fungi incertae sedis</taxon>
        <taxon>Mucoromycota</taxon>
        <taxon>Mortierellomycotina</taxon>
        <taxon>Mortierellomycetes</taxon>
        <taxon>Mortierellales</taxon>
        <taxon>Mortierellaceae</taxon>
        <taxon>Mortierella</taxon>
    </lineage>
</organism>
<evidence type="ECO:0000256" key="1">
    <source>
        <dbReference type="SAM" id="SignalP"/>
    </source>
</evidence>
<keyword evidence="1" id="KW-0732">Signal</keyword>
<dbReference type="EMBL" id="JAAAHY010000768">
    <property type="protein sequence ID" value="KAF9957673.1"/>
    <property type="molecule type" value="Genomic_DNA"/>
</dbReference>
<sequence>MRFFAAASLLAFATTVLSDPWKPLGGDMAYVGPSYNATFKAGDTIPLEYTFYSIRMVNRNSTSNSTITGLATLTSLVWSSGVENKTLEVAFNNNRADEFVATCLPTDICQGSYHPKRVNLVIPGEAVPSSNYSIILGYTLSIAGSKTIYYKTPVNVVASSLNITSPPAVFGSTTPSVQVALPVIAVPKNSALSSQVPKAFMGMVLLASALALF</sequence>
<proteinExistence type="predicted"/>